<dbReference type="AlphaFoldDB" id="A0A914Y083"/>
<dbReference type="PANTHER" id="PTHR43795">
    <property type="entry name" value="BIFUNCTIONAL ASPARTATE AMINOTRANSFERASE AND GLUTAMATE/ASPARTATE-PREPHENATE AMINOTRANSFERASE-RELATED"/>
    <property type="match status" value="1"/>
</dbReference>
<dbReference type="Gene3D" id="3.40.640.10">
    <property type="entry name" value="Type I PLP-dependent aspartate aminotransferase-like (Major domain)"/>
    <property type="match status" value="1"/>
</dbReference>
<dbReference type="Pfam" id="PF00155">
    <property type="entry name" value="Aminotran_1_2"/>
    <property type="match status" value="1"/>
</dbReference>
<protein>
    <submittedName>
        <fullName evidence="4">Aminotransferase class I/classII domain-containing protein</fullName>
    </submittedName>
</protein>
<dbReference type="InterPro" id="IPR015421">
    <property type="entry name" value="PyrdxlP-dep_Trfase_major"/>
</dbReference>
<feature type="domain" description="Aminotransferase class I/classII large" evidence="2">
    <location>
        <begin position="69"/>
        <end position="211"/>
    </location>
</feature>
<accession>A0A914Y083</accession>
<organism evidence="3 4">
    <name type="scientific">Panagrolaimus superbus</name>
    <dbReference type="NCBI Taxonomy" id="310955"/>
    <lineage>
        <taxon>Eukaryota</taxon>
        <taxon>Metazoa</taxon>
        <taxon>Ecdysozoa</taxon>
        <taxon>Nematoda</taxon>
        <taxon>Chromadorea</taxon>
        <taxon>Rhabditida</taxon>
        <taxon>Tylenchina</taxon>
        <taxon>Panagrolaimomorpha</taxon>
        <taxon>Panagrolaimoidea</taxon>
        <taxon>Panagrolaimidae</taxon>
        <taxon>Panagrolaimus</taxon>
    </lineage>
</organism>
<evidence type="ECO:0000259" key="2">
    <source>
        <dbReference type="Pfam" id="PF00155"/>
    </source>
</evidence>
<dbReference type="InterPro" id="IPR015424">
    <property type="entry name" value="PyrdxlP-dep_Trfase"/>
</dbReference>
<dbReference type="Proteomes" id="UP000887577">
    <property type="component" value="Unplaced"/>
</dbReference>
<name>A0A914Y083_9BILA</name>
<proteinExistence type="predicted"/>
<keyword evidence="1" id="KW-0663">Pyridoxal phosphate</keyword>
<dbReference type="SUPFAM" id="SSF53383">
    <property type="entry name" value="PLP-dependent transferases"/>
    <property type="match status" value="1"/>
</dbReference>
<evidence type="ECO:0000256" key="1">
    <source>
        <dbReference type="ARBA" id="ARBA00022898"/>
    </source>
</evidence>
<dbReference type="GO" id="GO:0030170">
    <property type="term" value="F:pyridoxal phosphate binding"/>
    <property type="evidence" value="ECO:0007669"/>
    <property type="project" value="InterPro"/>
</dbReference>
<dbReference type="GO" id="GO:0006520">
    <property type="term" value="P:amino acid metabolic process"/>
    <property type="evidence" value="ECO:0007669"/>
    <property type="project" value="TreeGrafter"/>
</dbReference>
<keyword evidence="3" id="KW-1185">Reference proteome</keyword>
<sequence>MSLSNRCLKGLKVENGPMELNLIYFGNPYHEENNQQGYIRLSCADNHLCKDILLEKFRSINWLNFNDEEIVKYTVPGGQYSTRKVFADLMNEFMLSDIRYPIKPEEILVISGATMICDLLSHVLFDEGEIMLAHSPFYHRFLNDFIDRGLIDIVSIPTMFEDSIKAELKVELYEKAFQKAVSEGKTVRAILIVNPRNPDGGYWSLTELKPIIN</sequence>
<evidence type="ECO:0000313" key="3">
    <source>
        <dbReference type="Proteomes" id="UP000887577"/>
    </source>
</evidence>
<dbReference type="InterPro" id="IPR004839">
    <property type="entry name" value="Aminotransferase_I/II_large"/>
</dbReference>
<evidence type="ECO:0000313" key="4">
    <source>
        <dbReference type="WBParaSite" id="PSU_v2.g12192.t1"/>
    </source>
</evidence>
<dbReference type="PANTHER" id="PTHR43795:SF39">
    <property type="entry name" value="AMINOTRANSFERASE CLASS I_CLASSII DOMAIN-CONTAINING PROTEIN"/>
    <property type="match status" value="1"/>
</dbReference>
<dbReference type="InterPro" id="IPR050478">
    <property type="entry name" value="Ethylene_sulfur-biosynth"/>
</dbReference>
<dbReference type="WBParaSite" id="PSU_v2.g12192.t1">
    <property type="protein sequence ID" value="PSU_v2.g12192.t1"/>
    <property type="gene ID" value="PSU_v2.g12192"/>
</dbReference>
<dbReference type="GO" id="GO:0008483">
    <property type="term" value="F:transaminase activity"/>
    <property type="evidence" value="ECO:0007669"/>
    <property type="project" value="TreeGrafter"/>
</dbReference>
<reference evidence="4" key="1">
    <citation type="submission" date="2022-11" db="UniProtKB">
        <authorList>
            <consortium name="WormBaseParasite"/>
        </authorList>
    </citation>
    <scope>IDENTIFICATION</scope>
</reference>